<dbReference type="EMBL" id="LCOA01000001">
    <property type="protein sequence ID" value="KKU70347.1"/>
    <property type="molecule type" value="Genomic_DNA"/>
</dbReference>
<dbReference type="SUPFAM" id="SSF53335">
    <property type="entry name" value="S-adenosyl-L-methionine-dependent methyltransferases"/>
    <property type="match status" value="1"/>
</dbReference>
<dbReference type="AlphaFoldDB" id="A0A0G1SLM1"/>
<sequence length="299" mass="34828">MIGIESLSLNTLDYMSANTIHELYRKTSVFLDALVHREYLYLIWGLSPTLFRILCRVTGYKNTQIYAIYQKLYYEHFARIDEKNLVVGHFEANESYDYEKYLLKPFSENTKHIIALDFGCGPGRMVRRMSKFVNRVDGVDISENNITKAKIYTKNIRSKTKYFVNNGYDLAGIPSDTYDLVYTTIALHHIPIHKTRMNLIREFLRVLKIGGQISLQMVFQKNLKKLPPGHSFSCWRENPYDANGTNGTYDVVITPKSLKQVREDLRYVGFKNISFNLALPPVSKEVGLYDNWIFIYARK</sequence>
<name>A0A0G1SLM1_9BACT</name>
<evidence type="ECO:0000313" key="3">
    <source>
        <dbReference type="Proteomes" id="UP000034565"/>
    </source>
</evidence>
<evidence type="ECO:0000313" key="2">
    <source>
        <dbReference type="EMBL" id="KKU70347.1"/>
    </source>
</evidence>
<protein>
    <recommendedName>
        <fullName evidence="1">Methyltransferase type 11 domain-containing protein</fullName>
    </recommendedName>
</protein>
<dbReference type="InterPro" id="IPR013216">
    <property type="entry name" value="Methyltransf_11"/>
</dbReference>
<feature type="domain" description="Methyltransferase type 11" evidence="1">
    <location>
        <begin position="116"/>
        <end position="213"/>
    </location>
</feature>
<gene>
    <name evidence="2" type="ORF">UX92_C0001G0015</name>
</gene>
<organism evidence="2 3">
    <name type="scientific">Candidatus Amesbacteria bacterium GW2011_GWA1_47_20</name>
    <dbReference type="NCBI Taxonomy" id="1618354"/>
    <lineage>
        <taxon>Bacteria</taxon>
        <taxon>Candidatus Amesiibacteriota</taxon>
    </lineage>
</organism>
<proteinExistence type="predicted"/>
<dbReference type="PANTHER" id="PTHR43861">
    <property type="entry name" value="TRANS-ACONITATE 2-METHYLTRANSFERASE-RELATED"/>
    <property type="match status" value="1"/>
</dbReference>
<comment type="caution">
    <text evidence="2">The sequence shown here is derived from an EMBL/GenBank/DDBJ whole genome shotgun (WGS) entry which is preliminary data.</text>
</comment>
<accession>A0A0G1SLM1</accession>
<evidence type="ECO:0000259" key="1">
    <source>
        <dbReference type="Pfam" id="PF08241"/>
    </source>
</evidence>
<dbReference type="CDD" id="cd02440">
    <property type="entry name" value="AdoMet_MTases"/>
    <property type="match status" value="1"/>
</dbReference>
<dbReference type="InterPro" id="IPR029063">
    <property type="entry name" value="SAM-dependent_MTases_sf"/>
</dbReference>
<dbReference type="Pfam" id="PF08241">
    <property type="entry name" value="Methyltransf_11"/>
    <property type="match status" value="1"/>
</dbReference>
<reference evidence="2 3" key="1">
    <citation type="journal article" date="2015" name="Nature">
        <title>rRNA introns, odd ribosomes, and small enigmatic genomes across a large radiation of phyla.</title>
        <authorList>
            <person name="Brown C.T."/>
            <person name="Hug L.A."/>
            <person name="Thomas B.C."/>
            <person name="Sharon I."/>
            <person name="Castelle C.J."/>
            <person name="Singh A."/>
            <person name="Wilkins M.J."/>
            <person name="Williams K.H."/>
            <person name="Banfield J.F."/>
        </authorList>
    </citation>
    <scope>NUCLEOTIDE SEQUENCE [LARGE SCALE GENOMIC DNA]</scope>
</reference>
<dbReference type="GO" id="GO:0008757">
    <property type="term" value="F:S-adenosylmethionine-dependent methyltransferase activity"/>
    <property type="evidence" value="ECO:0007669"/>
    <property type="project" value="InterPro"/>
</dbReference>
<dbReference type="Proteomes" id="UP000034565">
    <property type="component" value="Unassembled WGS sequence"/>
</dbReference>
<dbReference type="Gene3D" id="3.40.50.150">
    <property type="entry name" value="Vaccinia Virus protein VP39"/>
    <property type="match status" value="1"/>
</dbReference>